<evidence type="ECO:0000313" key="3">
    <source>
        <dbReference type="EMBL" id="CAH9109462.1"/>
    </source>
</evidence>
<feature type="compositionally biased region" description="Basic residues" evidence="1">
    <location>
        <begin position="18"/>
        <end position="30"/>
    </location>
</feature>
<evidence type="ECO:0000259" key="2">
    <source>
        <dbReference type="Pfam" id="PF07059"/>
    </source>
</evidence>
<dbReference type="Pfam" id="PF07059">
    <property type="entry name" value="EDR2_C"/>
    <property type="match status" value="1"/>
</dbReference>
<gene>
    <name evidence="3" type="ORF">CEPIT_LOCUS18751</name>
    <name evidence="4" type="ORF">CEPIT_LOCUS40807</name>
</gene>
<keyword evidence="5" id="KW-1185">Reference proteome</keyword>
<evidence type="ECO:0000256" key="1">
    <source>
        <dbReference type="SAM" id="MobiDB-lite"/>
    </source>
</evidence>
<name>A0AAV0G780_9ASTE</name>
<evidence type="ECO:0000313" key="4">
    <source>
        <dbReference type="EMBL" id="CAH9143624.1"/>
    </source>
</evidence>
<reference evidence="4" key="1">
    <citation type="submission" date="2022-07" db="EMBL/GenBank/DDBJ databases">
        <authorList>
            <person name="Macas J."/>
            <person name="Novak P."/>
            <person name="Neumann P."/>
        </authorList>
    </citation>
    <scope>NUCLEOTIDE SEQUENCE</scope>
</reference>
<dbReference type="AlphaFoldDB" id="A0AAV0G780"/>
<dbReference type="EMBL" id="CAMAPF010001055">
    <property type="protein sequence ID" value="CAH9143624.1"/>
    <property type="molecule type" value="Genomic_DNA"/>
</dbReference>
<feature type="region of interest" description="Disordered" evidence="1">
    <location>
        <begin position="18"/>
        <end position="50"/>
    </location>
</feature>
<protein>
    <recommendedName>
        <fullName evidence="2">Protein ENHANCED DISEASE RESISTANCE 2 C-terminal domain-containing protein</fullName>
    </recommendedName>
</protein>
<comment type="caution">
    <text evidence="4">The sequence shown here is derived from an EMBL/GenBank/DDBJ whole genome shotgun (WGS) entry which is preliminary data.</text>
</comment>
<dbReference type="PANTHER" id="PTHR31558">
    <property type="entry name" value="CW14 PROTEIN"/>
    <property type="match status" value="1"/>
</dbReference>
<proteinExistence type="predicted"/>
<accession>A0AAV0G780</accession>
<organism evidence="4 5">
    <name type="scientific">Cuscuta epithymum</name>
    <dbReference type="NCBI Taxonomy" id="186058"/>
    <lineage>
        <taxon>Eukaryota</taxon>
        <taxon>Viridiplantae</taxon>
        <taxon>Streptophyta</taxon>
        <taxon>Embryophyta</taxon>
        <taxon>Tracheophyta</taxon>
        <taxon>Spermatophyta</taxon>
        <taxon>Magnoliopsida</taxon>
        <taxon>eudicotyledons</taxon>
        <taxon>Gunneridae</taxon>
        <taxon>Pentapetalae</taxon>
        <taxon>asterids</taxon>
        <taxon>lamiids</taxon>
        <taxon>Solanales</taxon>
        <taxon>Convolvulaceae</taxon>
        <taxon>Cuscuteae</taxon>
        <taxon>Cuscuta</taxon>
        <taxon>Cuscuta subgen. Cuscuta</taxon>
    </lineage>
</organism>
<dbReference type="InterPro" id="IPR009769">
    <property type="entry name" value="EDR2_C"/>
</dbReference>
<evidence type="ECO:0000313" key="5">
    <source>
        <dbReference type="Proteomes" id="UP001152523"/>
    </source>
</evidence>
<dbReference type="Proteomes" id="UP001152523">
    <property type="component" value="Unassembled WGS sequence"/>
</dbReference>
<sequence length="455" mass="51438">MGACGSKASRQIIQVRKKNLRRRGRHKRHRAITEGKRKKNGDGGGGSRVKDIGASEFVHTTVRSKLSDVSQLHHSSHIDTNVFFQEEAWFDTVSILDHDSDDDDFCSVHGDCLPYAPGGHVIQCETSSCFVDSKYSGLYSQATKSAIIRLSLERTSVDENAAEDFCRSKTYLYRPRAGLTVACCIDKKPTSGTWSITDPSTFKLRGDTYFKDRKKSPAPNLCPYTPIGVDLFVCPRKIKHIAQHLELPSVKADGKLPPLLIVNIQMPIYTAHMFHGESDGKGLSLVLYFKLSETYEKDISPQFQDSIKRFVEDDMETVKGFAKESRVPFRERLKIMVGVVNPCDLVSTSTERKLLNAYNEKPVLSRPQHDFYQGPNYFEIDLDIHRFSYIARKGLDAFRERLREGILDLGLTIQAQKPEELPEEVLCCLRLNKIDFVDHGQIPTLGKGMDDPFLE</sequence>
<dbReference type="EMBL" id="CAMAPF010000152">
    <property type="protein sequence ID" value="CAH9109462.1"/>
    <property type="molecule type" value="Genomic_DNA"/>
</dbReference>
<feature type="domain" description="Protein ENHANCED DISEASE RESISTANCE 2 C-terminal" evidence="2">
    <location>
        <begin position="194"/>
        <end position="435"/>
    </location>
</feature>
<dbReference type="PANTHER" id="PTHR31558:SF16">
    <property type="entry name" value="FAMILY PROTEIN, PUTATIVE (DUF1336)-RELATED"/>
    <property type="match status" value="1"/>
</dbReference>